<dbReference type="PROSITE" id="PS51782">
    <property type="entry name" value="LYSM"/>
    <property type="match status" value="1"/>
</dbReference>
<protein>
    <submittedName>
        <fullName evidence="3">2',3'-cyclic-nucleotide 2'-phosphodiesterase / 3'-nucleotidase</fullName>
    </submittedName>
</protein>
<sequence>MVRKWKIILGSLFIFISAFVVAQSKANVTVVHTSNIYGNVLPYNYFNDTFEPKGLTYIYSYVTSKRAENQNFVLIDTGNILYGSPFGDYFVEKDIAENRVLELINKTGYDVLVPGTFELSLGKEYLNQYVRKFNGFVLATNLVGEIDGIKNYYVKVLPNGIKIAIFGVVPPYGEYKYSDYIANLRERIDRVKKEVAPDAIVLATSGGISYDPVKGNRIALESNLNIGDALVKNFSKDVNIFLFGNQALIYTGKNQNVIYSLPGNDGLSVNEINLEFTKNGTKWKLNNVSIKNVKMADIKVNEDIISWAQKFETEVEKWLSENLFASAVTIGFNKYMAILEDSLITELVNKSIIEYTRAQIGIWNVYNPNFKGIVEGNITRKELYGLIGKTTSVKVLKLSGGEVKEIIKNSLQYLSLEDSKVLFSRTVVNNPWFYDLIEGINYKVVLNNGTIREITFLGKPLEDSDTLIMSVPTIRTYGQNPLLKGKVINDVEVPVQKILFSTIGNLLSDGVIANEEDRNRESLVLLTYTVQAGDTFRQVAYRLGVSEEELLKLNPIIKDPNLIRPGWKFIYYKKYLDLIPPLKELFEAK</sequence>
<dbReference type="PANTHER" id="PTHR11575:SF6">
    <property type="entry name" value="2',3'-CYCLIC-NUCLEOTIDE 2'-PHOSPHODIESTERASE_3'-NUCLEOTIDASE"/>
    <property type="match status" value="1"/>
</dbReference>
<dbReference type="AlphaFoldDB" id="A0A1M7T3Z8"/>
<dbReference type="InterPro" id="IPR036907">
    <property type="entry name" value="5'-Nucleotdase_C_sf"/>
</dbReference>
<evidence type="ECO:0000313" key="4">
    <source>
        <dbReference type="Proteomes" id="UP000184207"/>
    </source>
</evidence>
<evidence type="ECO:0000313" key="3">
    <source>
        <dbReference type="EMBL" id="SHN65416.1"/>
    </source>
</evidence>
<dbReference type="STRING" id="1121883.SAMN02745226_01517"/>
<dbReference type="InterPro" id="IPR008334">
    <property type="entry name" value="5'-Nucleotdase_C"/>
</dbReference>
<feature type="chain" id="PRO_5012003173" evidence="1">
    <location>
        <begin position="23"/>
        <end position="589"/>
    </location>
</feature>
<dbReference type="InterPro" id="IPR036779">
    <property type="entry name" value="LysM_dom_sf"/>
</dbReference>
<dbReference type="GO" id="GO:0016787">
    <property type="term" value="F:hydrolase activity"/>
    <property type="evidence" value="ECO:0007669"/>
    <property type="project" value="InterPro"/>
</dbReference>
<dbReference type="Pfam" id="PF01476">
    <property type="entry name" value="LysM"/>
    <property type="match status" value="1"/>
</dbReference>
<dbReference type="SMART" id="SM00257">
    <property type="entry name" value="LysM"/>
    <property type="match status" value="1"/>
</dbReference>
<dbReference type="Gene3D" id="3.10.350.10">
    <property type="entry name" value="LysM domain"/>
    <property type="match status" value="1"/>
</dbReference>
<dbReference type="GO" id="GO:0030288">
    <property type="term" value="C:outer membrane-bounded periplasmic space"/>
    <property type="evidence" value="ECO:0007669"/>
    <property type="project" value="TreeGrafter"/>
</dbReference>
<dbReference type="PANTHER" id="PTHR11575">
    <property type="entry name" value="5'-NUCLEOTIDASE-RELATED"/>
    <property type="match status" value="1"/>
</dbReference>
<organism evidence="3 4">
    <name type="scientific">Fervidobacterium gondwanense DSM 13020</name>
    <dbReference type="NCBI Taxonomy" id="1121883"/>
    <lineage>
        <taxon>Bacteria</taxon>
        <taxon>Thermotogati</taxon>
        <taxon>Thermotogota</taxon>
        <taxon>Thermotogae</taxon>
        <taxon>Thermotogales</taxon>
        <taxon>Fervidobacteriaceae</taxon>
        <taxon>Fervidobacterium</taxon>
    </lineage>
</organism>
<feature type="domain" description="LysM" evidence="2">
    <location>
        <begin position="526"/>
        <end position="571"/>
    </location>
</feature>
<dbReference type="CDD" id="cd00118">
    <property type="entry name" value="LysM"/>
    <property type="match status" value="1"/>
</dbReference>
<dbReference type="Gene3D" id="3.60.21.10">
    <property type="match status" value="1"/>
</dbReference>
<dbReference type="EMBL" id="FRDJ01000008">
    <property type="protein sequence ID" value="SHN65416.1"/>
    <property type="molecule type" value="Genomic_DNA"/>
</dbReference>
<feature type="signal peptide" evidence="1">
    <location>
        <begin position="1"/>
        <end position="22"/>
    </location>
</feature>
<dbReference type="InterPro" id="IPR029052">
    <property type="entry name" value="Metallo-depent_PP-like"/>
</dbReference>
<name>A0A1M7T3Z8_FERGO</name>
<proteinExistence type="predicted"/>
<dbReference type="SUPFAM" id="SSF55816">
    <property type="entry name" value="5'-nucleotidase (syn. UDP-sugar hydrolase), C-terminal domain"/>
    <property type="match status" value="1"/>
</dbReference>
<keyword evidence="4" id="KW-1185">Reference proteome</keyword>
<evidence type="ECO:0000256" key="1">
    <source>
        <dbReference type="SAM" id="SignalP"/>
    </source>
</evidence>
<dbReference type="InterPro" id="IPR006179">
    <property type="entry name" value="5_nucleotidase/apyrase"/>
</dbReference>
<accession>A0A1M7T3Z8</accession>
<evidence type="ECO:0000259" key="2">
    <source>
        <dbReference type="PROSITE" id="PS51782"/>
    </source>
</evidence>
<dbReference type="GO" id="GO:0009166">
    <property type="term" value="P:nucleotide catabolic process"/>
    <property type="evidence" value="ECO:0007669"/>
    <property type="project" value="InterPro"/>
</dbReference>
<reference evidence="4" key="1">
    <citation type="submission" date="2016-12" db="EMBL/GenBank/DDBJ databases">
        <authorList>
            <person name="Varghese N."/>
            <person name="Submissions S."/>
        </authorList>
    </citation>
    <scope>NUCLEOTIDE SEQUENCE [LARGE SCALE GENOMIC DNA]</scope>
    <source>
        <strain evidence="4">DSM 13020</strain>
    </source>
</reference>
<dbReference type="Pfam" id="PF02872">
    <property type="entry name" value="5_nucleotid_C"/>
    <property type="match status" value="1"/>
</dbReference>
<dbReference type="Gene3D" id="3.90.780.10">
    <property type="entry name" value="5'-Nucleotidase, C-terminal domain"/>
    <property type="match status" value="1"/>
</dbReference>
<dbReference type="Proteomes" id="UP000184207">
    <property type="component" value="Unassembled WGS sequence"/>
</dbReference>
<dbReference type="SUPFAM" id="SSF54106">
    <property type="entry name" value="LysM domain"/>
    <property type="match status" value="1"/>
</dbReference>
<dbReference type="InterPro" id="IPR018392">
    <property type="entry name" value="LysM"/>
</dbReference>
<gene>
    <name evidence="3" type="ORF">SAMN02745226_01517</name>
</gene>
<keyword evidence="1" id="KW-0732">Signal</keyword>
<dbReference type="SUPFAM" id="SSF56300">
    <property type="entry name" value="Metallo-dependent phosphatases"/>
    <property type="match status" value="1"/>
</dbReference>